<feature type="compositionally biased region" description="Basic residues" evidence="1">
    <location>
        <begin position="1"/>
        <end position="42"/>
    </location>
</feature>
<gene>
    <name evidence="2" type="ORF">AVDCRST_MAG38-505</name>
</gene>
<evidence type="ECO:0000256" key="1">
    <source>
        <dbReference type="SAM" id="MobiDB-lite"/>
    </source>
</evidence>
<dbReference type="GO" id="GO:0004365">
    <property type="term" value="F:glyceraldehyde-3-phosphate dehydrogenase (NAD+) (phosphorylating) activity"/>
    <property type="evidence" value="ECO:0007669"/>
    <property type="project" value="UniProtKB-EC"/>
</dbReference>
<feature type="non-terminal residue" evidence="2">
    <location>
        <position position="1"/>
    </location>
</feature>
<feature type="non-terminal residue" evidence="2">
    <location>
        <position position="144"/>
    </location>
</feature>
<sequence length="144" mass="16248">DRRRAGQGRARPQRRCRRQRSPLRPRRARRRHGAAGRARRPCGARAAAQRVAHRLRPRGLAPDRRRRGQPPARGRGRRAPAGDPRLRNAAVGVDRLQGRPALGRRRCPVDDGHRFHAGQGARLVRQRVGLREPPGRRCAHDGAM</sequence>
<feature type="region of interest" description="Disordered" evidence="1">
    <location>
        <begin position="1"/>
        <end position="114"/>
    </location>
</feature>
<proteinExistence type="predicted"/>
<accession>A0A6J4R7W4</accession>
<keyword evidence="2" id="KW-0560">Oxidoreductase</keyword>
<dbReference type="EMBL" id="CADCVJ010000029">
    <property type="protein sequence ID" value="CAA9463992.1"/>
    <property type="molecule type" value="Genomic_DNA"/>
</dbReference>
<organism evidence="2">
    <name type="scientific">uncultured Solirubrobacteraceae bacterium</name>
    <dbReference type="NCBI Taxonomy" id="1162706"/>
    <lineage>
        <taxon>Bacteria</taxon>
        <taxon>Bacillati</taxon>
        <taxon>Actinomycetota</taxon>
        <taxon>Thermoleophilia</taxon>
        <taxon>Solirubrobacterales</taxon>
        <taxon>Solirubrobacteraceae</taxon>
        <taxon>environmental samples</taxon>
    </lineage>
</organism>
<name>A0A6J4R7W4_9ACTN</name>
<reference evidence="2" key="1">
    <citation type="submission" date="2020-02" db="EMBL/GenBank/DDBJ databases">
        <authorList>
            <person name="Meier V. D."/>
        </authorList>
    </citation>
    <scope>NUCLEOTIDE SEQUENCE</scope>
    <source>
        <strain evidence="2">AVDCRST_MAG38</strain>
    </source>
</reference>
<dbReference type="EC" id="1.2.1.12" evidence="2"/>
<evidence type="ECO:0000313" key="2">
    <source>
        <dbReference type="EMBL" id="CAA9463992.1"/>
    </source>
</evidence>
<protein>
    <submittedName>
        <fullName evidence="2">NAD-dependent glyceraldehyde-3-phosphate dehydrogenase for arsenate detoxification</fullName>
        <ecNumber evidence="2">1.2.1.12</ecNumber>
    </submittedName>
</protein>
<feature type="compositionally biased region" description="Basic residues" evidence="1">
    <location>
        <begin position="64"/>
        <end position="78"/>
    </location>
</feature>
<dbReference type="AlphaFoldDB" id="A0A6J4R7W4"/>